<keyword evidence="2" id="KW-1185">Reference proteome</keyword>
<dbReference type="EMBL" id="JYON01000005">
    <property type="protein sequence ID" value="KJH72400.1"/>
    <property type="molecule type" value="Genomic_DNA"/>
</dbReference>
<evidence type="ECO:0000313" key="2">
    <source>
        <dbReference type="Proteomes" id="UP000032452"/>
    </source>
</evidence>
<dbReference type="AlphaFoldDB" id="A0A0D8ZUK1"/>
<accession>A0A0D8ZUK1</accession>
<proteinExistence type="predicted"/>
<dbReference type="STRING" id="1618023.UH38_06380"/>
<protein>
    <submittedName>
        <fullName evidence="1">Uncharacterized protein</fullName>
    </submittedName>
</protein>
<gene>
    <name evidence="1" type="ORF">UH38_06380</name>
</gene>
<reference evidence="1 2" key="1">
    <citation type="submission" date="2015-02" db="EMBL/GenBank/DDBJ databases">
        <title>Draft genome of a novel marine cyanobacterium (Chroococcales) isolated from South Atlantic Ocean.</title>
        <authorList>
            <person name="Rigonato J."/>
            <person name="Alvarenga D.O."/>
            <person name="Branco L.H."/>
            <person name="Varani A.M."/>
            <person name="Brandini F.P."/>
            <person name="Fiore M.F."/>
        </authorList>
    </citation>
    <scope>NUCLEOTIDE SEQUENCE [LARGE SCALE GENOMIC DNA]</scope>
    <source>
        <strain evidence="1 2">CENA595</strain>
    </source>
</reference>
<dbReference type="Proteomes" id="UP000032452">
    <property type="component" value="Unassembled WGS sequence"/>
</dbReference>
<evidence type="ECO:0000313" key="1">
    <source>
        <dbReference type="EMBL" id="KJH72400.1"/>
    </source>
</evidence>
<name>A0A0D8ZUK1_9CYAN</name>
<organism evidence="1 2">
    <name type="scientific">Aliterella atlantica CENA595</name>
    <dbReference type="NCBI Taxonomy" id="1618023"/>
    <lineage>
        <taxon>Bacteria</taxon>
        <taxon>Bacillati</taxon>
        <taxon>Cyanobacteriota</taxon>
        <taxon>Cyanophyceae</taxon>
        <taxon>Chroococcidiopsidales</taxon>
        <taxon>Aliterellaceae</taxon>
        <taxon>Aliterella</taxon>
    </lineage>
</organism>
<comment type="caution">
    <text evidence="1">The sequence shown here is derived from an EMBL/GenBank/DDBJ whole genome shotgun (WGS) entry which is preliminary data.</text>
</comment>
<sequence>MPQNKRDEIVKYLTQCSLVELREILSAVFKTRRPNPEEDKYNKNCFFLGTASSLLESSEGEAERWGTCEIAAVANVDKEVYGEDVLGIDWGFCQFGTCSSCGIGVRSNLKHGVCPTCGSKVAMS</sequence>